<organism evidence="1 2">
    <name type="scientific">Coleofasciculus chthonoplastes PCC 7420</name>
    <dbReference type="NCBI Taxonomy" id="118168"/>
    <lineage>
        <taxon>Bacteria</taxon>
        <taxon>Bacillati</taxon>
        <taxon>Cyanobacteriota</taxon>
        <taxon>Cyanophyceae</taxon>
        <taxon>Coleofasciculales</taxon>
        <taxon>Coleofasciculaceae</taxon>
        <taxon>Coleofasciculus</taxon>
    </lineage>
</organism>
<protein>
    <submittedName>
        <fullName evidence="1">Uncharacterized protein</fullName>
    </submittedName>
</protein>
<dbReference type="Proteomes" id="UP000003835">
    <property type="component" value="Unassembled WGS sequence"/>
</dbReference>
<name>B4VRP3_9CYAN</name>
<keyword evidence="2" id="KW-1185">Reference proteome</keyword>
<accession>B4VRP3</accession>
<evidence type="ECO:0000313" key="2">
    <source>
        <dbReference type="Proteomes" id="UP000003835"/>
    </source>
</evidence>
<dbReference type="HOGENOM" id="CLU_3249989_0_0_3"/>
<proteinExistence type="predicted"/>
<reference evidence="1 2" key="1">
    <citation type="submission" date="2008-07" db="EMBL/GenBank/DDBJ databases">
        <authorList>
            <person name="Tandeau de Marsac N."/>
            <person name="Ferriera S."/>
            <person name="Johnson J."/>
            <person name="Kravitz S."/>
            <person name="Beeson K."/>
            <person name="Sutton G."/>
            <person name="Rogers Y.-H."/>
            <person name="Friedman R."/>
            <person name="Frazier M."/>
            <person name="Venter J.C."/>
        </authorList>
    </citation>
    <scope>NUCLEOTIDE SEQUENCE [LARGE SCALE GENOMIC DNA]</scope>
    <source>
        <strain evidence="1 2">PCC 7420</strain>
    </source>
</reference>
<evidence type="ECO:0000313" key="1">
    <source>
        <dbReference type="EMBL" id="EDX75579.1"/>
    </source>
</evidence>
<dbReference type="AlphaFoldDB" id="B4VRP3"/>
<sequence>MAKEYGKDTVLEQLTMIEHHYWLWYSNYFTQIVAAVDVQSDK</sequence>
<gene>
    <name evidence="1" type="ORF">MC7420_1497</name>
</gene>
<dbReference type="EMBL" id="DS989849">
    <property type="protein sequence ID" value="EDX75579.1"/>
    <property type="molecule type" value="Genomic_DNA"/>
</dbReference>